<reference evidence="2 3" key="1">
    <citation type="submission" date="2016-11" db="EMBL/GenBank/DDBJ databases">
        <authorList>
            <person name="Jaros S."/>
            <person name="Januszkiewicz K."/>
            <person name="Wedrychowicz H."/>
        </authorList>
    </citation>
    <scope>NUCLEOTIDE SEQUENCE [LARGE SCALE GENOMIC DNA]</scope>
    <source>
        <strain evidence="2 3">CGMCC 1.6102</strain>
    </source>
</reference>
<dbReference type="Gene3D" id="3.40.50.880">
    <property type="match status" value="1"/>
</dbReference>
<proteinExistence type="predicted"/>
<dbReference type="AlphaFoldDB" id="A0A1M7PA28"/>
<gene>
    <name evidence="2" type="ORF">SAMN04488057_107209</name>
</gene>
<dbReference type="RefSeq" id="WP_073095110.1">
    <property type="nucleotide sequence ID" value="NZ_FRCY01000007.1"/>
</dbReference>
<dbReference type="OrthoDB" id="9800974at2"/>
<evidence type="ECO:0000313" key="2">
    <source>
        <dbReference type="EMBL" id="SHN13608.1"/>
    </source>
</evidence>
<dbReference type="Pfam" id="PF08532">
    <property type="entry name" value="Glyco_hydro_42M"/>
    <property type="match status" value="1"/>
</dbReference>
<dbReference type="CDD" id="cd03143">
    <property type="entry name" value="A4_beta-galactosidase_middle_domain"/>
    <property type="match status" value="1"/>
</dbReference>
<organism evidence="2 3">
    <name type="scientific">Cyclobacterium lianum</name>
    <dbReference type="NCBI Taxonomy" id="388280"/>
    <lineage>
        <taxon>Bacteria</taxon>
        <taxon>Pseudomonadati</taxon>
        <taxon>Bacteroidota</taxon>
        <taxon>Cytophagia</taxon>
        <taxon>Cytophagales</taxon>
        <taxon>Cyclobacteriaceae</taxon>
        <taxon>Cyclobacterium</taxon>
    </lineage>
</organism>
<dbReference type="SUPFAM" id="SSF52317">
    <property type="entry name" value="Class I glutamine amidotransferase-like"/>
    <property type="match status" value="1"/>
</dbReference>
<dbReference type="GO" id="GO:0004565">
    <property type="term" value="F:beta-galactosidase activity"/>
    <property type="evidence" value="ECO:0007669"/>
    <property type="project" value="InterPro"/>
</dbReference>
<dbReference type="PANTHER" id="PTHR36447">
    <property type="entry name" value="BETA-GALACTOSIDASE GANA"/>
    <property type="match status" value="1"/>
</dbReference>
<dbReference type="InterPro" id="IPR017853">
    <property type="entry name" value="GH"/>
</dbReference>
<accession>A0A1M7PA28</accession>
<feature type="domain" description="Beta-galactosidase trimerisation" evidence="1">
    <location>
        <begin position="460"/>
        <end position="647"/>
    </location>
</feature>
<dbReference type="STRING" id="388280.SAMN04488057_107209"/>
<dbReference type="GO" id="GO:0005975">
    <property type="term" value="P:carbohydrate metabolic process"/>
    <property type="evidence" value="ECO:0007669"/>
    <property type="project" value="InterPro"/>
</dbReference>
<keyword evidence="3" id="KW-1185">Reference proteome</keyword>
<dbReference type="Proteomes" id="UP000184513">
    <property type="component" value="Unassembled WGS sequence"/>
</dbReference>
<name>A0A1M7PA28_9BACT</name>
<dbReference type="InterPro" id="IPR029062">
    <property type="entry name" value="Class_I_gatase-like"/>
</dbReference>
<evidence type="ECO:0000313" key="3">
    <source>
        <dbReference type="Proteomes" id="UP000184513"/>
    </source>
</evidence>
<dbReference type="Gene3D" id="3.20.20.80">
    <property type="entry name" value="Glycosidases"/>
    <property type="match status" value="1"/>
</dbReference>
<dbReference type="InterPro" id="IPR003476">
    <property type="entry name" value="Glyco_hydro_42"/>
</dbReference>
<dbReference type="InterPro" id="IPR013738">
    <property type="entry name" value="Beta_galactosidase_Trimer"/>
</dbReference>
<dbReference type="PANTHER" id="PTHR36447:SF2">
    <property type="entry name" value="BETA-GALACTOSIDASE YESZ"/>
    <property type="match status" value="1"/>
</dbReference>
<dbReference type="SUPFAM" id="SSF51445">
    <property type="entry name" value="(Trans)glycosidases"/>
    <property type="match status" value="1"/>
</dbReference>
<evidence type="ECO:0000259" key="1">
    <source>
        <dbReference type="Pfam" id="PF08532"/>
    </source>
</evidence>
<dbReference type="EMBL" id="FRCY01000007">
    <property type="protein sequence ID" value="SHN13608.1"/>
    <property type="molecule type" value="Genomic_DNA"/>
</dbReference>
<sequence>MRTPYNLSFPPLILWLLTLVQLLVILPAIAQEEHDFLHELYDKRNDSPMQRKFRKIAPVPAGVVYIQRPGEGEKEIREHFRKMKDLGFTNLKQIMTLPDWNHEEIQLIALEEGLIPWWYGEGGWEPITDELLKNLDIEQDLPLDEIRSHPEMIAYQMEVLKGRIKTYGAHYRKTGSREAFRGSSSAYDPIVGERGLDLSEAGKKLFAGWAKENYKTIERLNHAYNQHHHGLAAGGKAFESWDDFERRWENHNHRELRIIRDMLRFKADYGVQTLEQRVREFHAIDPDAPYRAGGELGLFRPHAYFGVNFPGIADAMRHAGSFYPSIHFTWHFDQVRDELGPMVYVQASYINDMFKGGWTGGWETTGGPQQFGGEKFGQNNKGFTVDAPEMEQFTLSMLAAGFKGWGLWSWSVRTAGAEVGEYALLDHHNEITERAIAVGKIARAMQKFRDEIWSLHKEPQVGILFDWDNEAIWTALSIKGQDSLRYRPMEARVGLSRALINKDIPFEFVNPEDIREGLAGRYPILYLPAVLALNQELLPLLEQYVHEGGRLVMDMPGAWMDTYSALFPRGSDSPFAKLFGTVLREYQYSGINRNWKIDGRELTGSIADLRVEGAKVLKYFDNGKPAVTQMKKGRGEALIIGFEASRSCFNRGNFPAEDFLSGLLTALGAVPTISTDQAIVYRLAGPEVDHYFLMNEEGSSVACQLEIKGIKYTRMEDAVSGEILDLGRPVLLEAHGARWLRLIK</sequence>
<protein>
    <submittedName>
        <fullName evidence="2">Beta-galactosidase</fullName>
    </submittedName>
</protein>